<dbReference type="RefSeq" id="WP_327096565.1">
    <property type="nucleotide sequence ID" value="NZ_CP109149.1"/>
</dbReference>
<evidence type="ECO:0000256" key="1">
    <source>
        <dbReference type="SAM" id="MobiDB-lite"/>
    </source>
</evidence>
<keyword evidence="2" id="KW-1133">Transmembrane helix</keyword>
<keyword evidence="2" id="KW-0472">Membrane</keyword>
<keyword evidence="2" id="KW-0812">Transmembrane</keyword>
<keyword evidence="4" id="KW-1185">Reference proteome</keyword>
<organism evidence="3 4">
    <name type="scientific">Nocardia vinacea</name>
    <dbReference type="NCBI Taxonomy" id="96468"/>
    <lineage>
        <taxon>Bacteria</taxon>
        <taxon>Bacillati</taxon>
        <taxon>Actinomycetota</taxon>
        <taxon>Actinomycetes</taxon>
        <taxon>Mycobacteriales</taxon>
        <taxon>Nocardiaceae</taxon>
        <taxon>Nocardia</taxon>
    </lineage>
</organism>
<feature type="compositionally biased region" description="Acidic residues" evidence="1">
    <location>
        <begin position="38"/>
        <end position="49"/>
    </location>
</feature>
<evidence type="ECO:0000313" key="3">
    <source>
        <dbReference type="EMBL" id="WUV43368.1"/>
    </source>
</evidence>
<evidence type="ECO:0000313" key="4">
    <source>
        <dbReference type="Proteomes" id="UP001432062"/>
    </source>
</evidence>
<feature type="compositionally biased region" description="Basic and acidic residues" evidence="1">
    <location>
        <begin position="28"/>
        <end position="37"/>
    </location>
</feature>
<gene>
    <name evidence="3" type="ORF">OG563_29585</name>
</gene>
<dbReference type="EMBL" id="CP109441">
    <property type="protein sequence ID" value="WUV43368.1"/>
    <property type="molecule type" value="Genomic_DNA"/>
</dbReference>
<name>A0ABZ1YJY9_9NOCA</name>
<protein>
    <submittedName>
        <fullName evidence="3">Uncharacterized protein</fullName>
    </submittedName>
</protein>
<sequence>METLIVVVVVLAVLGLVALIVQWASRPPRSESRWDRGDVDDDYEAWETD</sequence>
<dbReference type="Proteomes" id="UP001432062">
    <property type="component" value="Chromosome"/>
</dbReference>
<reference evidence="3" key="1">
    <citation type="submission" date="2022-10" db="EMBL/GenBank/DDBJ databases">
        <title>The complete genomes of actinobacterial strains from the NBC collection.</title>
        <authorList>
            <person name="Joergensen T.S."/>
            <person name="Alvarez Arevalo M."/>
            <person name="Sterndorff E.B."/>
            <person name="Faurdal D."/>
            <person name="Vuksanovic O."/>
            <person name="Mourched A.-S."/>
            <person name="Charusanti P."/>
            <person name="Shaw S."/>
            <person name="Blin K."/>
            <person name="Weber T."/>
        </authorList>
    </citation>
    <scope>NUCLEOTIDE SEQUENCE</scope>
    <source>
        <strain evidence="3">NBC_01482</strain>
    </source>
</reference>
<accession>A0ABZ1YJY9</accession>
<feature type="region of interest" description="Disordered" evidence="1">
    <location>
        <begin position="26"/>
        <end position="49"/>
    </location>
</feature>
<proteinExistence type="predicted"/>
<evidence type="ECO:0000256" key="2">
    <source>
        <dbReference type="SAM" id="Phobius"/>
    </source>
</evidence>
<feature type="transmembrane region" description="Helical" evidence="2">
    <location>
        <begin position="6"/>
        <end position="24"/>
    </location>
</feature>